<dbReference type="PaxDb" id="29760-VIT_17s0000g09250.t01"/>
<dbReference type="AlphaFoldDB" id="F6GSH1"/>
<gene>
    <name evidence="3" type="ordered locus">VIT_17s0000g09250</name>
</gene>
<evidence type="ECO:0000256" key="2">
    <source>
        <dbReference type="SAM" id="Phobius"/>
    </source>
</evidence>
<feature type="transmembrane region" description="Helical" evidence="2">
    <location>
        <begin position="54"/>
        <end position="76"/>
    </location>
</feature>
<dbReference type="GO" id="GO:0016020">
    <property type="term" value="C:membrane"/>
    <property type="evidence" value="ECO:0007669"/>
    <property type="project" value="InterPro"/>
</dbReference>
<proteinExistence type="inferred from homology"/>
<dbReference type="HOGENOM" id="CLU_2643077_0_0_1"/>
<feature type="transmembrane region" description="Helical" evidence="2">
    <location>
        <begin position="12"/>
        <end position="33"/>
    </location>
</feature>
<dbReference type="InterPro" id="IPR002528">
    <property type="entry name" value="MATE_fam"/>
</dbReference>
<dbReference type="EMBL" id="FN594950">
    <property type="protein sequence ID" value="CCB42936.1"/>
    <property type="molecule type" value="Genomic_DNA"/>
</dbReference>
<dbReference type="PANTHER" id="PTHR11206">
    <property type="entry name" value="MULTIDRUG RESISTANCE PROTEIN"/>
    <property type="match status" value="1"/>
</dbReference>
<keyword evidence="4" id="KW-1185">Reference proteome</keyword>
<comment type="similarity">
    <text evidence="1">Belongs to the multi antimicrobial extrusion (MATE) (TC 2.A.66.1) family.</text>
</comment>
<dbReference type="eggNOG" id="KOG1347">
    <property type="taxonomic scope" value="Eukaryota"/>
</dbReference>
<dbReference type="GO" id="GO:0015297">
    <property type="term" value="F:antiporter activity"/>
    <property type="evidence" value="ECO:0007669"/>
    <property type="project" value="InterPro"/>
</dbReference>
<dbReference type="GO" id="GO:0042910">
    <property type="term" value="F:xenobiotic transmembrane transporter activity"/>
    <property type="evidence" value="ECO:0007669"/>
    <property type="project" value="InterPro"/>
</dbReference>
<dbReference type="Pfam" id="PF01554">
    <property type="entry name" value="MatE"/>
    <property type="match status" value="1"/>
</dbReference>
<protein>
    <submittedName>
        <fullName evidence="3">Uncharacterized protein</fullName>
    </submittedName>
</protein>
<name>F6GSH1_VITVI</name>
<keyword evidence="2" id="KW-1133">Transmembrane helix</keyword>
<reference evidence="4" key="1">
    <citation type="journal article" date="2007" name="Nature">
        <title>The grapevine genome sequence suggests ancestral hexaploidization in major angiosperm phyla.</title>
        <authorList>
            <consortium name="The French-Italian Public Consortium for Grapevine Genome Characterization."/>
            <person name="Jaillon O."/>
            <person name="Aury J.-M."/>
            <person name="Noel B."/>
            <person name="Policriti A."/>
            <person name="Clepet C."/>
            <person name="Casagrande A."/>
            <person name="Choisne N."/>
            <person name="Aubourg S."/>
            <person name="Vitulo N."/>
            <person name="Jubin C."/>
            <person name="Vezzi A."/>
            <person name="Legeai F."/>
            <person name="Hugueney P."/>
            <person name="Dasilva C."/>
            <person name="Horner D."/>
            <person name="Mica E."/>
            <person name="Jublot D."/>
            <person name="Poulain J."/>
            <person name="Bruyere C."/>
            <person name="Billault A."/>
            <person name="Segurens B."/>
            <person name="Gouyvenoux M."/>
            <person name="Ugarte E."/>
            <person name="Cattonaro F."/>
            <person name="Anthouard V."/>
            <person name="Vico V."/>
            <person name="Del Fabbro C."/>
            <person name="Alaux M."/>
            <person name="Di Gaspero G."/>
            <person name="Dumas V."/>
            <person name="Felice N."/>
            <person name="Paillard S."/>
            <person name="Juman I."/>
            <person name="Moroldo M."/>
            <person name="Scalabrin S."/>
            <person name="Canaguier A."/>
            <person name="Le Clainche I."/>
            <person name="Malacrida G."/>
            <person name="Durand E."/>
            <person name="Pesole G."/>
            <person name="Laucou V."/>
            <person name="Chatelet P."/>
            <person name="Merdinoglu D."/>
            <person name="Delledonne M."/>
            <person name="Pezzotti M."/>
            <person name="Lecharny A."/>
            <person name="Scarpelli C."/>
            <person name="Artiguenave F."/>
            <person name="Pe M.E."/>
            <person name="Valle G."/>
            <person name="Morgante M."/>
            <person name="Caboche M."/>
            <person name="Adam-Blondon A.-F."/>
            <person name="Weissenbach J."/>
            <person name="Quetier F."/>
            <person name="Wincker P."/>
        </authorList>
    </citation>
    <scope>NUCLEOTIDE SEQUENCE [LARGE SCALE GENOMIC DNA]</scope>
    <source>
        <strain evidence="4">cv. Pinot noir / PN40024</strain>
    </source>
</reference>
<evidence type="ECO:0000313" key="3">
    <source>
        <dbReference type="EMBL" id="CCB42936.1"/>
    </source>
</evidence>
<accession>F6GSH1</accession>
<evidence type="ECO:0000256" key="1">
    <source>
        <dbReference type="ARBA" id="ARBA00010199"/>
    </source>
</evidence>
<keyword evidence="2" id="KW-0812">Transmembrane</keyword>
<organism evidence="3 4">
    <name type="scientific">Vitis vinifera</name>
    <name type="common">Grape</name>
    <dbReference type="NCBI Taxonomy" id="29760"/>
    <lineage>
        <taxon>Eukaryota</taxon>
        <taxon>Viridiplantae</taxon>
        <taxon>Streptophyta</taxon>
        <taxon>Embryophyta</taxon>
        <taxon>Tracheophyta</taxon>
        <taxon>Spermatophyta</taxon>
        <taxon>Magnoliopsida</taxon>
        <taxon>eudicotyledons</taxon>
        <taxon>Gunneridae</taxon>
        <taxon>Pentapetalae</taxon>
        <taxon>rosids</taxon>
        <taxon>Vitales</taxon>
        <taxon>Vitaceae</taxon>
        <taxon>Viteae</taxon>
        <taxon>Vitis</taxon>
    </lineage>
</organism>
<dbReference type="Proteomes" id="UP000009183">
    <property type="component" value="Chromosome 17"/>
</dbReference>
<evidence type="ECO:0000313" key="4">
    <source>
        <dbReference type="Proteomes" id="UP000009183"/>
    </source>
</evidence>
<sequence>MSGLFPNPNLEASMMSISLNTSLVVFRIPFGFGSAVSMRVSNELGVERPRAAQIAIQVVIFLAITEGLLLSLLAVAV</sequence>
<keyword evidence="2" id="KW-0472">Membrane</keyword>
<dbReference type="InParanoid" id="F6GSH1"/>